<comment type="caution">
    <text evidence="5">The sequence shown here is derived from an EMBL/GenBank/DDBJ whole genome shotgun (WGS) entry which is preliminary data.</text>
</comment>
<evidence type="ECO:0000256" key="1">
    <source>
        <dbReference type="ARBA" id="ARBA00006484"/>
    </source>
</evidence>
<evidence type="ECO:0000313" key="5">
    <source>
        <dbReference type="EMBL" id="GGZ43248.1"/>
    </source>
</evidence>
<dbReference type="InterPro" id="IPR057326">
    <property type="entry name" value="KR_dom"/>
</dbReference>
<evidence type="ECO:0000256" key="3">
    <source>
        <dbReference type="RuleBase" id="RU000363"/>
    </source>
</evidence>
<dbReference type="Proteomes" id="UP000662572">
    <property type="component" value="Unassembled WGS sequence"/>
</dbReference>
<dbReference type="PRINTS" id="PR00081">
    <property type="entry name" value="GDHRDH"/>
</dbReference>
<evidence type="ECO:0000259" key="4">
    <source>
        <dbReference type="SMART" id="SM00822"/>
    </source>
</evidence>
<evidence type="ECO:0000256" key="2">
    <source>
        <dbReference type="ARBA" id="ARBA00023002"/>
    </source>
</evidence>
<dbReference type="AlphaFoldDB" id="A0A918QDT2"/>
<sequence length="239" mass="24558">MKISNATVLVSGANRGIGAAIVRELLNKGVAKVYAGARNPASLPDFGDDRVVPVKLDITDEAAIQALAAVHADIDILINNAGTAQFGTVLTTSNEAFGYDFTTNVFGTLNVLRAFTPQLVAKKSGAIVNVISVVGLVAAHSLAGYSASKAALLSITQSVREELKDSGVDVLGVFPGPIDTDMARDIPLSKATPESAAALIVAGIEAGDLYIYPDPTAQAIGATWATNAAGLEKVFNAAH</sequence>
<gene>
    <name evidence="5" type="ORF">GCM10011273_32570</name>
</gene>
<dbReference type="Pfam" id="PF00106">
    <property type="entry name" value="adh_short"/>
    <property type="match status" value="1"/>
</dbReference>
<comment type="similarity">
    <text evidence="1 3">Belongs to the short-chain dehydrogenases/reductases (SDR) family.</text>
</comment>
<dbReference type="Gene3D" id="3.40.50.720">
    <property type="entry name" value="NAD(P)-binding Rossmann-like Domain"/>
    <property type="match status" value="1"/>
</dbReference>
<dbReference type="EMBL" id="BMZB01000006">
    <property type="protein sequence ID" value="GGZ43248.1"/>
    <property type="molecule type" value="Genomic_DNA"/>
</dbReference>
<accession>A0A918QDT2</accession>
<dbReference type="GO" id="GO:0016491">
    <property type="term" value="F:oxidoreductase activity"/>
    <property type="evidence" value="ECO:0007669"/>
    <property type="project" value="UniProtKB-KW"/>
</dbReference>
<dbReference type="InterPro" id="IPR002347">
    <property type="entry name" value="SDR_fam"/>
</dbReference>
<keyword evidence="2" id="KW-0560">Oxidoreductase</keyword>
<dbReference type="PANTHER" id="PTHR44169">
    <property type="entry name" value="NADPH-DEPENDENT 1-ACYLDIHYDROXYACETONE PHOSPHATE REDUCTASE"/>
    <property type="match status" value="1"/>
</dbReference>
<reference evidence="5" key="1">
    <citation type="journal article" date="2014" name="Int. J. Syst. Evol. Microbiol.">
        <title>Complete genome sequence of Corynebacterium casei LMG S-19264T (=DSM 44701T), isolated from a smear-ripened cheese.</title>
        <authorList>
            <consortium name="US DOE Joint Genome Institute (JGI-PGF)"/>
            <person name="Walter F."/>
            <person name="Albersmeier A."/>
            <person name="Kalinowski J."/>
            <person name="Ruckert C."/>
        </authorList>
    </citation>
    <scope>NUCLEOTIDE SEQUENCE</scope>
    <source>
        <strain evidence="5">KCTC 32296</strain>
    </source>
</reference>
<reference evidence="5" key="2">
    <citation type="submission" date="2020-09" db="EMBL/GenBank/DDBJ databases">
        <authorList>
            <person name="Sun Q."/>
            <person name="Kim S."/>
        </authorList>
    </citation>
    <scope>NUCLEOTIDE SEQUENCE</scope>
    <source>
        <strain evidence="5">KCTC 32296</strain>
    </source>
</reference>
<dbReference type="SMART" id="SM00822">
    <property type="entry name" value="PKS_KR"/>
    <property type="match status" value="1"/>
</dbReference>
<protein>
    <submittedName>
        <fullName evidence="5">Short-chain dehydrogenase</fullName>
    </submittedName>
</protein>
<dbReference type="InterPro" id="IPR020904">
    <property type="entry name" value="Sc_DH/Rdtase_CS"/>
</dbReference>
<dbReference type="InterPro" id="IPR036291">
    <property type="entry name" value="NAD(P)-bd_dom_sf"/>
</dbReference>
<feature type="domain" description="Ketoreductase" evidence="4">
    <location>
        <begin position="6"/>
        <end position="177"/>
    </location>
</feature>
<dbReference type="PANTHER" id="PTHR44169:SF6">
    <property type="entry name" value="NADPH-DEPENDENT 1-ACYLDIHYDROXYACETONE PHOSPHATE REDUCTASE"/>
    <property type="match status" value="1"/>
</dbReference>
<organism evidence="5 6">
    <name type="scientific">Asticcacaulis endophyticus</name>
    <dbReference type="NCBI Taxonomy" id="1395890"/>
    <lineage>
        <taxon>Bacteria</taxon>
        <taxon>Pseudomonadati</taxon>
        <taxon>Pseudomonadota</taxon>
        <taxon>Alphaproteobacteria</taxon>
        <taxon>Caulobacterales</taxon>
        <taxon>Caulobacteraceae</taxon>
        <taxon>Asticcacaulis</taxon>
    </lineage>
</organism>
<dbReference type="SUPFAM" id="SSF51735">
    <property type="entry name" value="NAD(P)-binding Rossmann-fold domains"/>
    <property type="match status" value="1"/>
</dbReference>
<name>A0A918QDT2_9CAUL</name>
<keyword evidence="6" id="KW-1185">Reference proteome</keyword>
<dbReference type="RefSeq" id="WP_189488579.1">
    <property type="nucleotide sequence ID" value="NZ_BMZB01000006.1"/>
</dbReference>
<evidence type="ECO:0000313" key="6">
    <source>
        <dbReference type="Proteomes" id="UP000662572"/>
    </source>
</evidence>
<proteinExistence type="inferred from homology"/>
<dbReference type="PROSITE" id="PS00061">
    <property type="entry name" value="ADH_SHORT"/>
    <property type="match status" value="1"/>
</dbReference>
<dbReference type="PRINTS" id="PR00080">
    <property type="entry name" value="SDRFAMILY"/>
</dbReference>